<dbReference type="GO" id="GO:0071949">
    <property type="term" value="F:FAD binding"/>
    <property type="evidence" value="ECO:0007669"/>
    <property type="project" value="InterPro"/>
</dbReference>
<dbReference type="InterPro" id="IPR016166">
    <property type="entry name" value="FAD-bd_PCMH"/>
</dbReference>
<dbReference type="Gene3D" id="1.10.45.10">
    <property type="entry name" value="Vanillyl-alcohol Oxidase, Chain A, domain 4"/>
    <property type="match status" value="1"/>
</dbReference>
<dbReference type="KEGG" id="kon:CONE_0307"/>
<accession>M1LY77</accession>
<dbReference type="EMBL" id="CP003805">
    <property type="protein sequence ID" value="AGF48119.1"/>
    <property type="molecule type" value="Genomic_DNA"/>
</dbReference>
<evidence type="ECO:0000256" key="3">
    <source>
        <dbReference type="ARBA" id="ARBA00022630"/>
    </source>
</evidence>
<dbReference type="Gene3D" id="3.30.465.10">
    <property type="match status" value="1"/>
</dbReference>
<dbReference type="PATRIC" id="fig|1208920.3.peg.90"/>
<protein>
    <submittedName>
        <fullName evidence="6">Glycolate oxidase, subunit GlcD</fullName>
    </submittedName>
</protein>
<dbReference type="InterPro" id="IPR016171">
    <property type="entry name" value="Vanillyl_alc_oxidase_C-sub2"/>
</dbReference>
<dbReference type="Gene3D" id="3.30.43.10">
    <property type="entry name" value="Uridine Diphospho-n-acetylenolpyruvylglucosamine Reductase, domain 2"/>
    <property type="match status" value="1"/>
</dbReference>
<dbReference type="PANTHER" id="PTHR43716:SF2">
    <property type="entry name" value="BLL6224 PROTEIN"/>
    <property type="match status" value="1"/>
</dbReference>
<dbReference type="PROSITE" id="PS51387">
    <property type="entry name" value="FAD_PCMH"/>
    <property type="match status" value="1"/>
</dbReference>
<name>M1LY77_9PROT</name>
<dbReference type="Gene3D" id="3.30.70.2190">
    <property type="match status" value="1"/>
</dbReference>
<dbReference type="InterPro" id="IPR006094">
    <property type="entry name" value="Oxid_FAD_bind_N"/>
</dbReference>
<dbReference type="InterPro" id="IPR051264">
    <property type="entry name" value="FAD-oxidored/transferase_4"/>
</dbReference>
<dbReference type="RefSeq" id="WP_015396807.1">
    <property type="nucleotide sequence ID" value="NC_020299.1"/>
</dbReference>
<sequence>MSFLRDIKLLLGNESVITGYQMQKFLIDWRKRYKGSALAVVLPRTSNDIAALVNLCIFYNVPIVPQGGNTGLCGGAIPDNSGNAIVLSTIKMNSIINIDEINNSITVEAGCVLKKVQDAALDCNKIFPLSLASEGSCTIGGNLATNAGGTQVLRYGNIRDLTLGIEFVNAEGTIVNALRCLRKDNSGYSLRDLYIGSEGTLGIITAATLKLFPKPLGKKVFLVSVYSLEQAVSLFSYSRSFFCSKITAFELMSGLCIELVQKLINLPKNFINKAPWYLLIEISHDNNEHEIIDSISSFLEKSIEKRLILDAIVSNSSKQNEEMWLLRESIPIAERELGKAIKHDISVPISNISSFVEQTNNLVQAVFPGVKHIIFGHIGDGNLHYNIAKASWQSEYQLLSLQNDIYDLVHKMVADFGGSISAEHGIGVLKVGELTKYKSIAELSMMRLIKRAIDPNNIMNPGKILDV</sequence>
<proteinExistence type="inferred from homology"/>
<evidence type="ECO:0000313" key="7">
    <source>
        <dbReference type="Proteomes" id="UP000011541"/>
    </source>
</evidence>
<dbReference type="AlphaFoldDB" id="M1LY77"/>
<dbReference type="Pfam" id="PF02913">
    <property type="entry name" value="FAD-oxidase_C"/>
    <property type="match status" value="1"/>
</dbReference>
<keyword evidence="3" id="KW-0285">Flavoprotein</keyword>
<evidence type="ECO:0000256" key="4">
    <source>
        <dbReference type="ARBA" id="ARBA00022827"/>
    </source>
</evidence>
<dbReference type="GO" id="GO:0022904">
    <property type="term" value="P:respiratory electron transport chain"/>
    <property type="evidence" value="ECO:0007669"/>
    <property type="project" value="TreeGrafter"/>
</dbReference>
<dbReference type="InterPro" id="IPR016169">
    <property type="entry name" value="FAD-bd_PCMH_sub2"/>
</dbReference>
<keyword evidence="4" id="KW-0274">FAD</keyword>
<dbReference type="HOGENOM" id="CLU_017779_4_1_4"/>
<comment type="similarity">
    <text evidence="2">Belongs to the FAD-binding oxidoreductase/transferase type 4 family.</text>
</comment>
<evidence type="ECO:0000256" key="1">
    <source>
        <dbReference type="ARBA" id="ARBA00001974"/>
    </source>
</evidence>
<dbReference type="InterPro" id="IPR004113">
    <property type="entry name" value="FAD-bd_oxidored_4_C"/>
</dbReference>
<dbReference type="Gene3D" id="3.30.70.2740">
    <property type="match status" value="1"/>
</dbReference>
<evidence type="ECO:0000313" key="6">
    <source>
        <dbReference type="EMBL" id="AGF48119.1"/>
    </source>
</evidence>
<keyword evidence="7" id="KW-1185">Reference proteome</keyword>
<comment type="cofactor">
    <cofactor evidence="1">
        <name>FAD</name>
        <dbReference type="ChEBI" id="CHEBI:57692"/>
    </cofactor>
</comment>
<dbReference type="SUPFAM" id="SSF55103">
    <property type="entry name" value="FAD-linked oxidases, C-terminal domain"/>
    <property type="match status" value="1"/>
</dbReference>
<dbReference type="SUPFAM" id="SSF56176">
    <property type="entry name" value="FAD-binding/transporter-associated domain-like"/>
    <property type="match status" value="1"/>
</dbReference>
<dbReference type="InterPro" id="IPR016164">
    <property type="entry name" value="FAD-linked_Oxase-like_C"/>
</dbReference>
<dbReference type="FunFam" id="1.10.45.10:FF:000001">
    <property type="entry name" value="D-lactate dehydrogenase mitochondrial"/>
    <property type="match status" value="1"/>
</dbReference>
<organism evidence="6 7">
    <name type="scientific">Candidatus Kinetoplastidibacterium stringomonadis TCC290E</name>
    <dbReference type="NCBI Taxonomy" id="1208920"/>
    <lineage>
        <taxon>Bacteria</taxon>
        <taxon>Pseudomonadati</taxon>
        <taxon>Pseudomonadota</taxon>
        <taxon>Betaproteobacteria</taxon>
        <taxon>Candidatus Kinetoplastidibacterium</taxon>
    </lineage>
</organism>
<dbReference type="OrthoDB" id="8522822at2"/>
<dbReference type="InterPro" id="IPR016167">
    <property type="entry name" value="FAD-bd_PCMH_sub1"/>
</dbReference>
<feature type="domain" description="FAD-binding PCMH-type" evidence="5">
    <location>
        <begin position="33"/>
        <end position="214"/>
    </location>
</feature>
<dbReference type="GO" id="GO:0003824">
    <property type="term" value="F:catalytic activity"/>
    <property type="evidence" value="ECO:0007669"/>
    <property type="project" value="InterPro"/>
</dbReference>
<gene>
    <name evidence="6" type="ORF">CONE_0307</name>
</gene>
<dbReference type="STRING" id="1208920.CONE_0307"/>
<evidence type="ECO:0000256" key="2">
    <source>
        <dbReference type="ARBA" id="ARBA00008000"/>
    </source>
</evidence>
<evidence type="ECO:0000259" key="5">
    <source>
        <dbReference type="PROSITE" id="PS51387"/>
    </source>
</evidence>
<dbReference type="Proteomes" id="UP000011541">
    <property type="component" value="Chromosome"/>
</dbReference>
<dbReference type="InterPro" id="IPR036318">
    <property type="entry name" value="FAD-bd_PCMH-like_sf"/>
</dbReference>
<dbReference type="Pfam" id="PF01565">
    <property type="entry name" value="FAD_binding_4"/>
    <property type="match status" value="1"/>
</dbReference>
<dbReference type="PANTHER" id="PTHR43716">
    <property type="entry name" value="D-2-HYDROXYGLUTARATE DEHYDROGENASE, MITOCHONDRIAL"/>
    <property type="match status" value="1"/>
</dbReference>
<reference evidence="6 7" key="1">
    <citation type="journal article" date="2013" name="Genome Biol. Evol.">
        <title>Genome evolution and phylogenomic analysis of candidatus kinetoplastibacterium, the betaproteobacterial endosymbionts of strigomonas and angomonas.</title>
        <authorList>
            <person name="Alves J.M."/>
            <person name="Serrano M.G."/>
            <person name="Maia da Silva F."/>
            <person name="Voegtly L.J."/>
            <person name="Matveyev A.V."/>
            <person name="Teixeira M.M."/>
            <person name="Camargo E.P."/>
            <person name="Buck G.A."/>
        </authorList>
    </citation>
    <scope>NUCLEOTIDE SEQUENCE [LARGE SCALE GENOMIC DNA]</scope>
    <source>
        <strain evidence="6 7">TCC290E</strain>
    </source>
</reference>
<dbReference type="eggNOG" id="COG0277">
    <property type="taxonomic scope" value="Bacteria"/>
</dbReference>